<dbReference type="EMBL" id="VSRR010074838">
    <property type="protein sequence ID" value="MPC87553.1"/>
    <property type="molecule type" value="Genomic_DNA"/>
</dbReference>
<name>A0A5B7IZ74_PORTR</name>
<evidence type="ECO:0000313" key="2">
    <source>
        <dbReference type="Proteomes" id="UP000324222"/>
    </source>
</evidence>
<sequence>MHHRVEGVKESVGTRDHAIPKRMAEKEYVGLSLPRHSSNLVMMRFSCEKSSSTSSKILRASAAICSVKIF</sequence>
<organism evidence="1 2">
    <name type="scientific">Portunus trituberculatus</name>
    <name type="common">Swimming crab</name>
    <name type="synonym">Neptunus trituberculatus</name>
    <dbReference type="NCBI Taxonomy" id="210409"/>
    <lineage>
        <taxon>Eukaryota</taxon>
        <taxon>Metazoa</taxon>
        <taxon>Ecdysozoa</taxon>
        <taxon>Arthropoda</taxon>
        <taxon>Crustacea</taxon>
        <taxon>Multicrustacea</taxon>
        <taxon>Malacostraca</taxon>
        <taxon>Eumalacostraca</taxon>
        <taxon>Eucarida</taxon>
        <taxon>Decapoda</taxon>
        <taxon>Pleocyemata</taxon>
        <taxon>Brachyura</taxon>
        <taxon>Eubrachyura</taxon>
        <taxon>Portunoidea</taxon>
        <taxon>Portunidae</taxon>
        <taxon>Portuninae</taxon>
        <taxon>Portunus</taxon>
    </lineage>
</organism>
<dbReference type="AlphaFoldDB" id="A0A5B7IZ74"/>
<comment type="caution">
    <text evidence="1">The sequence shown here is derived from an EMBL/GenBank/DDBJ whole genome shotgun (WGS) entry which is preliminary data.</text>
</comment>
<reference evidence="1 2" key="1">
    <citation type="submission" date="2019-05" db="EMBL/GenBank/DDBJ databases">
        <title>Another draft genome of Portunus trituberculatus and its Hox gene families provides insights of decapod evolution.</title>
        <authorList>
            <person name="Jeong J.-H."/>
            <person name="Song I."/>
            <person name="Kim S."/>
            <person name="Choi T."/>
            <person name="Kim D."/>
            <person name="Ryu S."/>
            <person name="Kim W."/>
        </authorList>
    </citation>
    <scope>NUCLEOTIDE SEQUENCE [LARGE SCALE GENOMIC DNA]</scope>
    <source>
        <tissue evidence="1">Muscle</tissue>
    </source>
</reference>
<evidence type="ECO:0000313" key="1">
    <source>
        <dbReference type="EMBL" id="MPC87553.1"/>
    </source>
</evidence>
<gene>
    <name evidence="1" type="ORF">E2C01_082418</name>
</gene>
<dbReference type="Proteomes" id="UP000324222">
    <property type="component" value="Unassembled WGS sequence"/>
</dbReference>
<protein>
    <submittedName>
        <fullName evidence="1">Uncharacterized protein</fullName>
    </submittedName>
</protein>
<keyword evidence="2" id="KW-1185">Reference proteome</keyword>
<proteinExistence type="predicted"/>
<accession>A0A5B7IZ74</accession>